<accession>A0A0K2THG6</accession>
<name>A0A0K2THG6_LEPSM</name>
<organism evidence="1">
    <name type="scientific">Lepeophtheirus salmonis</name>
    <name type="common">Salmon louse</name>
    <name type="synonym">Caligus salmonis</name>
    <dbReference type="NCBI Taxonomy" id="72036"/>
    <lineage>
        <taxon>Eukaryota</taxon>
        <taxon>Metazoa</taxon>
        <taxon>Ecdysozoa</taxon>
        <taxon>Arthropoda</taxon>
        <taxon>Crustacea</taxon>
        <taxon>Multicrustacea</taxon>
        <taxon>Hexanauplia</taxon>
        <taxon>Copepoda</taxon>
        <taxon>Siphonostomatoida</taxon>
        <taxon>Caligidae</taxon>
        <taxon>Lepeophtheirus</taxon>
    </lineage>
</organism>
<feature type="non-terminal residue" evidence="1">
    <location>
        <position position="66"/>
    </location>
</feature>
<reference evidence="1" key="1">
    <citation type="submission" date="2014-05" db="EMBL/GenBank/DDBJ databases">
        <authorList>
            <person name="Chronopoulou M."/>
        </authorList>
    </citation>
    <scope>NUCLEOTIDE SEQUENCE</scope>
    <source>
        <tissue evidence="1">Whole organism</tissue>
    </source>
</reference>
<evidence type="ECO:0000313" key="1">
    <source>
        <dbReference type="EMBL" id="CDW24946.1"/>
    </source>
</evidence>
<sequence>MSKQKQGHNNKDSSNLQISCAELKGTFQKPTLGDGVSYAKYPSPHKITLFLWCSDEWVCYSLHHNL</sequence>
<proteinExistence type="predicted"/>
<dbReference type="AlphaFoldDB" id="A0A0K2THG6"/>
<protein>
    <submittedName>
        <fullName evidence="1">Uncharacterized protein</fullName>
    </submittedName>
</protein>
<dbReference type="EMBL" id="HACA01007585">
    <property type="protein sequence ID" value="CDW24946.1"/>
    <property type="molecule type" value="Transcribed_RNA"/>
</dbReference>